<protein>
    <submittedName>
        <fullName evidence="6">Uncharacterized protein</fullName>
    </submittedName>
</protein>
<dbReference type="EMBL" id="NHYD01003434">
    <property type="protein sequence ID" value="PPQ77759.1"/>
    <property type="molecule type" value="Genomic_DNA"/>
</dbReference>
<keyword evidence="4" id="KW-0472">Membrane</keyword>
<feature type="region of interest" description="Disordered" evidence="3">
    <location>
        <begin position="633"/>
        <end position="692"/>
    </location>
</feature>
<name>A0A409WGY0_PSICY</name>
<keyword evidence="1" id="KW-0880">Kelch repeat</keyword>
<evidence type="ECO:0000313" key="6">
    <source>
        <dbReference type="EMBL" id="PPQ77759.1"/>
    </source>
</evidence>
<sequence length="946" mass="100868">MATAYFSLLIAHCILIVQAQTISTTTPVPPLQWINLSNVLQGTNRPPPLRDAAIGYDETSRSLIIFGGLSQDGLAQSQTFLLNLQTLTWSIPSPPANLQRSPPSRSAALSGCDFAASNRHGFVVIGGKGSDGNALSDVWEYDFNNQFWSEVQLSPGGPSARWGASGGIDIRAIPNQDPILPGPNNTFYLAGGFNGDSVDPLSDVWTLDVSGTLSSNLPDSVHGSWEHLSIKNLPGRVSQSGTVVMKQIVASGGCNSSTTPTATNTTCAKQDSFIINTESLSAVSPGACPAPRISPVLVSNLNTFDTSFASQTFMVLGSFDSSLWQDSNGHSQGEVAILDINTGSWTRVLPAGDPGSSGKEVFPTQREGAAAFAFTEALVGDARNIASDTIIFGGQDANGLFLSDIWLLRAYTGVITPSNPTWTGFGNGQLNTGVNADGSGVKVQYLSECASLVPTATKSHSPTPTSTGSNSGNGDPGQSGPAGSQPQNIQLFNASFAHKLLAPLSLVVLLPVILLFRWIPTNNGRPGVPVKRVAYIPVAAVVGLIAYGVGVAGFVLSFTTTTSQSGSEHTQHLKTGHGITGLIFFIGLYVLVPLLYIFIACFDQLYRVGGESQSQRSGSGHANSIDLGEKVETSPLPLRSETPQSLRPLPPRSDTPLSLPNTSPPSSPRPRTLSWDASNMLRPSNDGGLSAESTISKGFEVVNRPSRLKSVPGPSHSTGLHGVSYPLPSTRSLGEIDWLLRRRSLNAVGELDYAITQAHNAQYASNNGGIVTSPTFTTPIIRSPPLRHAILHAITQLFIVGLAAVSLAQLWARAPRYLFAILFVILAVYYAILITLAYHHRPASSLLTMTIWRLRGNSLRAGPLPPDATPPIQGPYTHHRPPYRVVTHPDELSYTQHASPLSADTDDNDDDIDEDTRQRAIEEEMDRREVSIVTVPRRKLAVVNPS</sequence>
<evidence type="ECO:0000256" key="5">
    <source>
        <dbReference type="SAM" id="SignalP"/>
    </source>
</evidence>
<feature type="signal peptide" evidence="5">
    <location>
        <begin position="1"/>
        <end position="19"/>
    </location>
</feature>
<organism evidence="6 7">
    <name type="scientific">Psilocybe cyanescens</name>
    <dbReference type="NCBI Taxonomy" id="93625"/>
    <lineage>
        <taxon>Eukaryota</taxon>
        <taxon>Fungi</taxon>
        <taxon>Dikarya</taxon>
        <taxon>Basidiomycota</taxon>
        <taxon>Agaricomycotina</taxon>
        <taxon>Agaricomycetes</taxon>
        <taxon>Agaricomycetidae</taxon>
        <taxon>Agaricales</taxon>
        <taxon>Agaricineae</taxon>
        <taxon>Strophariaceae</taxon>
        <taxon>Psilocybe</taxon>
    </lineage>
</organism>
<keyword evidence="4" id="KW-0812">Transmembrane</keyword>
<evidence type="ECO:0000256" key="4">
    <source>
        <dbReference type="SAM" id="Phobius"/>
    </source>
</evidence>
<feature type="chain" id="PRO_5019097300" evidence="5">
    <location>
        <begin position="20"/>
        <end position="946"/>
    </location>
</feature>
<keyword evidence="2" id="KW-0677">Repeat</keyword>
<feature type="region of interest" description="Disordered" evidence="3">
    <location>
        <begin position="455"/>
        <end position="484"/>
    </location>
</feature>
<dbReference type="SUPFAM" id="SSF117281">
    <property type="entry name" value="Kelch motif"/>
    <property type="match status" value="1"/>
</dbReference>
<dbReference type="AlphaFoldDB" id="A0A409WGY0"/>
<evidence type="ECO:0000313" key="7">
    <source>
        <dbReference type="Proteomes" id="UP000283269"/>
    </source>
</evidence>
<dbReference type="InParanoid" id="A0A409WGY0"/>
<feature type="transmembrane region" description="Helical" evidence="4">
    <location>
        <begin position="578"/>
        <end position="599"/>
    </location>
</feature>
<evidence type="ECO:0000256" key="2">
    <source>
        <dbReference type="ARBA" id="ARBA00022737"/>
    </source>
</evidence>
<feature type="compositionally biased region" description="Basic and acidic residues" evidence="3">
    <location>
        <begin position="915"/>
        <end position="925"/>
    </location>
</feature>
<feature type="transmembrane region" description="Helical" evidence="4">
    <location>
        <begin position="532"/>
        <end position="558"/>
    </location>
</feature>
<evidence type="ECO:0000256" key="1">
    <source>
        <dbReference type="ARBA" id="ARBA00022441"/>
    </source>
</evidence>
<comment type="caution">
    <text evidence="6">The sequence shown here is derived from an EMBL/GenBank/DDBJ whole genome shotgun (WGS) entry which is preliminary data.</text>
</comment>
<dbReference type="STRING" id="93625.A0A409WGY0"/>
<keyword evidence="7" id="KW-1185">Reference proteome</keyword>
<keyword evidence="5" id="KW-0732">Signal</keyword>
<feature type="transmembrane region" description="Helical" evidence="4">
    <location>
        <begin position="817"/>
        <end position="838"/>
    </location>
</feature>
<feature type="transmembrane region" description="Helical" evidence="4">
    <location>
        <begin position="789"/>
        <end position="811"/>
    </location>
</feature>
<dbReference type="PANTHER" id="PTHR46093">
    <property type="entry name" value="ACYL-COA-BINDING DOMAIN-CONTAINING PROTEIN 5"/>
    <property type="match status" value="1"/>
</dbReference>
<feature type="region of interest" description="Disordered" evidence="3">
    <location>
        <begin position="897"/>
        <end position="925"/>
    </location>
</feature>
<feature type="compositionally biased region" description="Low complexity" evidence="3">
    <location>
        <begin position="455"/>
        <end position="473"/>
    </location>
</feature>
<feature type="compositionally biased region" description="Acidic residues" evidence="3">
    <location>
        <begin position="904"/>
        <end position="914"/>
    </location>
</feature>
<proteinExistence type="predicted"/>
<dbReference type="OrthoDB" id="10250130at2759"/>
<gene>
    <name evidence="6" type="ORF">CVT25_011194</name>
</gene>
<dbReference type="Gene3D" id="2.120.10.80">
    <property type="entry name" value="Kelch-type beta propeller"/>
    <property type="match status" value="2"/>
</dbReference>
<dbReference type="PANTHER" id="PTHR46093:SF18">
    <property type="entry name" value="FIBRONECTIN TYPE-III DOMAIN-CONTAINING PROTEIN"/>
    <property type="match status" value="1"/>
</dbReference>
<keyword evidence="4" id="KW-1133">Transmembrane helix</keyword>
<dbReference type="Proteomes" id="UP000283269">
    <property type="component" value="Unassembled WGS sequence"/>
</dbReference>
<evidence type="ECO:0000256" key="3">
    <source>
        <dbReference type="SAM" id="MobiDB-lite"/>
    </source>
</evidence>
<feature type="transmembrane region" description="Helical" evidence="4">
    <location>
        <begin position="500"/>
        <end position="520"/>
    </location>
</feature>
<dbReference type="InterPro" id="IPR015915">
    <property type="entry name" value="Kelch-typ_b-propeller"/>
</dbReference>
<accession>A0A409WGY0</accession>
<reference evidence="6 7" key="1">
    <citation type="journal article" date="2018" name="Evol. Lett.">
        <title>Horizontal gene cluster transfer increased hallucinogenic mushroom diversity.</title>
        <authorList>
            <person name="Reynolds H.T."/>
            <person name="Vijayakumar V."/>
            <person name="Gluck-Thaler E."/>
            <person name="Korotkin H.B."/>
            <person name="Matheny P.B."/>
            <person name="Slot J.C."/>
        </authorList>
    </citation>
    <scope>NUCLEOTIDE SEQUENCE [LARGE SCALE GENOMIC DNA]</scope>
    <source>
        <strain evidence="6 7">2631</strain>
    </source>
</reference>